<evidence type="ECO:0000313" key="2">
    <source>
        <dbReference type="Proteomes" id="UP000823388"/>
    </source>
</evidence>
<accession>A0A8T0VJF1</accession>
<name>A0A8T0VJF1_PANVG</name>
<organism evidence="1 2">
    <name type="scientific">Panicum virgatum</name>
    <name type="common">Blackwell switchgrass</name>
    <dbReference type="NCBI Taxonomy" id="38727"/>
    <lineage>
        <taxon>Eukaryota</taxon>
        <taxon>Viridiplantae</taxon>
        <taxon>Streptophyta</taxon>
        <taxon>Embryophyta</taxon>
        <taxon>Tracheophyta</taxon>
        <taxon>Spermatophyta</taxon>
        <taxon>Magnoliopsida</taxon>
        <taxon>Liliopsida</taxon>
        <taxon>Poales</taxon>
        <taxon>Poaceae</taxon>
        <taxon>PACMAD clade</taxon>
        <taxon>Panicoideae</taxon>
        <taxon>Panicodae</taxon>
        <taxon>Paniceae</taxon>
        <taxon>Panicinae</taxon>
        <taxon>Panicum</taxon>
        <taxon>Panicum sect. Hiantes</taxon>
    </lineage>
</organism>
<evidence type="ECO:0000313" key="1">
    <source>
        <dbReference type="EMBL" id="KAG2633766.1"/>
    </source>
</evidence>
<proteinExistence type="predicted"/>
<gene>
    <name evidence="1" type="ORF">PVAP13_2NG296715</name>
</gene>
<reference evidence="1" key="1">
    <citation type="submission" date="2020-05" db="EMBL/GenBank/DDBJ databases">
        <title>WGS assembly of Panicum virgatum.</title>
        <authorList>
            <person name="Lovell J.T."/>
            <person name="Jenkins J."/>
            <person name="Shu S."/>
            <person name="Juenger T.E."/>
            <person name="Schmutz J."/>
        </authorList>
    </citation>
    <scope>NUCLEOTIDE SEQUENCE</scope>
    <source>
        <strain evidence="1">AP13</strain>
    </source>
</reference>
<dbReference type="AlphaFoldDB" id="A0A8T0VJF1"/>
<sequence length="48" mass="5712">MQYQTINHQQDLSFVLLFLWSIFQFTDYQEYGLFLSFSSSSRPSSVPK</sequence>
<dbReference type="EMBL" id="CM029040">
    <property type="protein sequence ID" value="KAG2633766.1"/>
    <property type="molecule type" value="Genomic_DNA"/>
</dbReference>
<dbReference type="Proteomes" id="UP000823388">
    <property type="component" value="Chromosome 2N"/>
</dbReference>
<keyword evidence="2" id="KW-1185">Reference proteome</keyword>
<comment type="caution">
    <text evidence="1">The sequence shown here is derived from an EMBL/GenBank/DDBJ whole genome shotgun (WGS) entry which is preliminary data.</text>
</comment>
<protein>
    <submittedName>
        <fullName evidence="1">Uncharacterized protein</fullName>
    </submittedName>
</protein>